<dbReference type="InterPro" id="IPR039426">
    <property type="entry name" value="TonB-dep_rcpt-like"/>
</dbReference>
<keyword evidence="11" id="KW-0675">Receptor</keyword>
<dbReference type="InterPro" id="IPR036942">
    <property type="entry name" value="Beta-barrel_TonB_sf"/>
</dbReference>
<dbReference type="RefSeq" id="WP_193863818.1">
    <property type="nucleotide sequence ID" value="NZ_JADDUM010000034.1"/>
</dbReference>
<evidence type="ECO:0000313" key="11">
    <source>
        <dbReference type="EMBL" id="MBE8590367.1"/>
    </source>
</evidence>
<keyword evidence="7 8" id="KW-0998">Cell outer membrane</keyword>
<evidence type="ECO:0000256" key="5">
    <source>
        <dbReference type="ARBA" id="ARBA00023077"/>
    </source>
</evidence>
<feature type="domain" description="TonB-dependent receptor-like beta-barrel" evidence="10">
    <location>
        <begin position="10"/>
        <end position="278"/>
    </location>
</feature>
<evidence type="ECO:0000313" key="12">
    <source>
        <dbReference type="Proteomes" id="UP000613075"/>
    </source>
</evidence>
<dbReference type="InterPro" id="IPR010917">
    <property type="entry name" value="TonB_rcpt_CS"/>
</dbReference>
<comment type="subcellular location">
    <subcellularLocation>
        <location evidence="1 8">Cell outer membrane</location>
        <topology evidence="1 8">Multi-pass membrane protein</topology>
    </subcellularLocation>
</comment>
<evidence type="ECO:0000256" key="9">
    <source>
        <dbReference type="PROSITE-ProRule" id="PRU10144"/>
    </source>
</evidence>
<dbReference type="EMBL" id="JADDUM010000034">
    <property type="protein sequence ID" value="MBE8590367.1"/>
    <property type="molecule type" value="Genomic_DNA"/>
</dbReference>
<dbReference type="SUPFAM" id="SSF56935">
    <property type="entry name" value="Porins"/>
    <property type="match status" value="1"/>
</dbReference>
<name>A0ABR9SN79_9PSED</name>
<dbReference type="InterPro" id="IPR000531">
    <property type="entry name" value="Beta-barrel_TonB"/>
</dbReference>
<keyword evidence="5" id="KW-0798">TonB box</keyword>
<evidence type="ECO:0000256" key="4">
    <source>
        <dbReference type="ARBA" id="ARBA00022692"/>
    </source>
</evidence>
<gene>
    <name evidence="11" type="ORF">IQK56_05185</name>
</gene>
<dbReference type="PANTHER" id="PTHR32552">
    <property type="entry name" value="FERRICHROME IRON RECEPTOR-RELATED"/>
    <property type="match status" value="1"/>
</dbReference>
<feature type="short sequence motif" description="TonB C-terminal box" evidence="9">
    <location>
        <begin position="293"/>
        <end position="310"/>
    </location>
</feature>
<feature type="non-terminal residue" evidence="11">
    <location>
        <position position="1"/>
    </location>
</feature>
<dbReference type="PROSITE" id="PS01156">
    <property type="entry name" value="TONB_DEPENDENT_REC_2"/>
    <property type="match status" value="1"/>
</dbReference>
<reference evidence="11 12" key="1">
    <citation type="submission" date="2020-10" db="EMBL/GenBank/DDBJ databases">
        <title>The draft genomes of Cyclamen pathogen Pseudomonas sp.</title>
        <authorList>
            <person name="Fujikawa T."/>
            <person name="Sawada H."/>
        </authorList>
    </citation>
    <scope>NUCLEOTIDE SEQUENCE [LARGE SCALE GENOMIC DNA]</scope>
    <source>
        <strain evidence="11 12">MAFF 301449</strain>
    </source>
</reference>
<organism evidence="11 12">
    <name type="scientific">Pseudomonas cyclaminis</name>
    <dbReference type="NCBI Taxonomy" id="2781239"/>
    <lineage>
        <taxon>Bacteria</taxon>
        <taxon>Pseudomonadati</taxon>
        <taxon>Pseudomonadota</taxon>
        <taxon>Gammaproteobacteria</taxon>
        <taxon>Pseudomonadales</taxon>
        <taxon>Pseudomonadaceae</taxon>
        <taxon>Pseudomonas</taxon>
    </lineage>
</organism>
<comment type="similarity">
    <text evidence="8">Belongs to the TonB-dependent receptor family.</text>
</comment>
<keyword evidence="12" id="KW-1185">Reference proteome</keyword>
<dbReference type="PROSITE" id="PS52016">
    <property type="entry name" value="TONB_DEPENDENT_REC_3"/>
    <property type="match status" value="1"/>
</dbReference>
<keyword evidence="6 8" id="KW-0472">Membrane</keyword>
<protein>
    <submittedName>
        <fullName evidence="11">TonB-dependent receptor</fullName>
    </submittedName>
</protein>
<sequence length="310" mass="34070">CWPDAYSITSDPVKTVTEQEGTYATLRISLTDPLTAIVGARVSWWKYDQPTNPSAANSINREITPYAALIYDLNQNFSLYTSYTDIFQPQTETDSSGSPLKPVIGESYEAGIKGEFYGGRLNTSVSVFRINQTGKAMDDVSSPDPCLPLYTSGYCQVAGGKSRSDGIELEVSGEVLPDLQLSAGYTYTTTKYLKDTVANTGNVIRSTDPKSLFKLFTAYRLPGELSAWKVGGGVRAQSDIYSQSGTAKASQSGYAVYDAMIEYRFDKNYSLQLNGYNLFDKNYYKKIGTAATSYYYGDPRNVAITLRGAF</sequence>
<accession>A0ABR9SN79</accession>
<keyword evidence="4 8" id="KW-0812">Transmembrane</keyword>
<evidence type="ECO:0000256" key="7">
    <source>
        <dbReference type="ARBA" id="ARBA00023237"/>
    </source>
</evidence>
<evidence type="ECO:0000256" key="2">
    <source>
        <dbReference type="ARBA" id="ARBA00022448"/>
    </source>
</evidence>
<evidence type="ECO:0000256" key="8">
    <source>
        <dbReference type="PROSITE-ProRule" id="PRU01360"/>
    </source>
</evidence>
<evidence type="ECO:0000256" key="1">
    <source>
        <dbReference type="ARBA" id="ARBA00004571"/>
    </source>
</evidence>
<proteinExistence type="inferred from homology"/>
<dbReference type="Gene3D" id="2.40.170.20">
    <property type="entry name" value="TonB-dependent receptor, beta-barrel domain"/>
    <property type="match status" value="1"/>
</dbReference>
<dbReference type="PANTHER" id="PTHR32552:SF74">
    <property type="entry name" value="HYDROXAMATE SIDEROPHORE RECEPTOR FHUE"/>
    <property type="match status" value="1"/>
</dbReference>
<keyword evidence="3 8" id="KW-1134">Transmembrane beta strand</keyword>
<dbReference type="Proteomes" id="UP000613075">
    <property type="component" value="Unassembled WGS sequence"/>
</dbReference>
<dbReference type="Pfam" id="PF00593">
    <property type="entry name" value="TonB_dep_Rec_b-barrel"/>
    <property type="match status" value="1"/>
</dbReference>
<evidence type="ECO:0000259" key="10">
    <source>
        <dbReference type="Pfam" id="PF00593"/>
    </source>
</evidence>
<comment type="caution">
    <text evidence="11">The sequence shown here is derived from an EMBL/GenBank/DDBJ whole genome shotgun (WGS) entry which is preliminary data.</text>
</comment>
<evidence type="ECO:0000256" key="3">
    <source>
        <dbReference type="ARBA" id="ARBA00022452"/>
    </source>
</evidence>
<evidence type="ECO:0000256" key="6">
    <source>
        <dbReference type="ARBA" id="ARBA00023136"/>
    </source>
</evidence>
<keyword evidence="2 8" id="KW-0813">Transport</keyword>